<gene>
    <name evidence="2" type="ORF">Tsubulata_040141</name>
</gene>
<dbReference type="OrthoDB" id="1923810at2759"/>
<evidence type="ECO:0000256" key="1">
    <source>
        <dbReference type="SAM" id="SignalP"/>
    </source>
</evidence>
<comment type="caution">
    <text evidence="2">The sequence shown here is derived from an EMBL/GenBank/DDBJ whole genome shotgun (WGS) entry which is preliminary data.</text>
</comment>
<dbReference type="AlphaFoldDB" id="A0A9Q0G5E2"/>
<dbReference type="PANTHER" id="PTHR33622:SF10">
    <property type="entry name" value="MARKER FOR OXIDATIVE STRESS RESPONSE PROTEIN"/>
    <property type="match status" value="1"/>
</dbReference>
<protein>
    <submittedName>
        <fullName evidence="2">Uncharacterized protein</fullName>
    </submittedName>
</protein>
<dbReference type="EMBL" id="JAKUCV010002116">
    <property type="protein sequence ID" value="KAJ4843903.1"/>
    <property type="molecule type" value="Genomic_DNA"/>
</dbReference>
<name>A0A9Q0G5E2_9ROSI</name>
<dbReference type="Proteomes" id="UP001141552">
    <property type="component" value="Unassembled WGS sequence"/>
</dbReference>
<sequence>MLIWLVCVCQETMTTEAQKTETTPAAPAAAAAATSCRKNKRDDATFLEDLKDHIGEFMSAPMDEHVACFKRTMNKMFNMTKAVAKRDAGAGAADGVESSLALQTTVSN</sequence>
<reference evidence="2" key="2">
    <citation type="journal article" date="2023" name="Plants (Basel)">
        <title>Annotation of the Turnera subulata (Passifloraceae) Draft Genome Reveals the S-Locus Evolved after the Divergence of Turneroideae from Passifloroideae in a Stepwise Manner.</title>
        <authorList>
            <person name="Henning P.M."/>
            <person name="Roalson E.H."/>
            <person name="Mir W."/>
            <person name="McCubbin A.G."/>
            <person name="Shore J.S."/>
        </authorList>
    </citation>
    <scope>NUCLEOTIDE SEQUENCE</scope>
    <source>
        <strain evidence="2">F60SS</strain>
    </source>
</reference>
<evidence type="ECO:0000313" key="2">
    <source>
        <dbReference type="EMBL" id="KAJ4843903.1"/>
    </source>
</evidence>
<keyword evidence="1" id="KW-0732">Signal</keyword>
<reference evidence="2" key="1">
    <citation type="submission" date="2022-02" db="EMBL/GenBank/DDBJ databases">
        <authorList>
            <person name="Henning P.M."/>
            <person name="McCubbin A.G."/>
            <person name="Shore J.S."/>
        </authorList>
    </citation>
    <scope>NUCLEOTIDE SEQUENCE</scope>
    <source>
        <strain evidence="2">F60SS</strain>
        <tissue evidence="2">Leaves</tissue>
    </source>
</reference>
<proteinExistence type="predicted"/>
<feature type="signal peptide" evidence="1">
    <location>
        <begin position="1"/>
        <end position="17"/>
    </location>
</feature>
<organism evidence="2 3">
    <name type="scientific">Turnera subulata</name>
    <dbReference type="NCBI Taxonomy" id="218843"/>
    <lineage>
        <taxon>Eukaryota</taxon>
        <taxon>Viridiplantae</taxon>
        <taxon>Streptophyta</taxon>
        <taxon>Embryophyta</taxon>
        <taxon>Tracheophyta</taxon>
        <taxon>Spermatophyta</taxon>
        <taxon>Magnoliopsida</taxon>
        <taxon>eudicotyledons</taxon>
        <taxon>Gunneridae</taxon>
        <taxon>Pentapetalae</taxon>
        <taxon>rosids</taxon>
        <taxon>fabids</taxon>
        <taxon>Malpighiales</taxon>
        <taxon>Passifloraceae</taxon>
        <taxon>Turnera</taxon>
    </lineage>
</organism>
<keyword evidence="3" id="KW-1185">Reference proteome</keyword>
<dbReference type="PANTHER" id="PTHR33622">
    <property type="entry name" value="OS03G0724500 PROTEIN"/>
    <property type="match status" value="1"/>
</dbReference>
<evidence type="ECO:0000313" key="3">
    <source>
        <dbReference type="Proteomes" id="UP001141552"/>
    </source>
</evidence>
<accession>A0A9Q0G5E2</accession>
<feature type="chain" id="PRO_5040314701" evidence="1">
    <location>
        <begin position="18"/>
        <end position="108"/>
    </location>
</feature>